<evidence type="ECO:0000256" key="4">
    <source>
        <dbReference type="ARBA" id="ARBA00022989"/>
    </source>
</evidence>
<dbReference type="Proteomes" id="UP000594015">
    <property type="component" value="Chromosome"/>
</dbReference>
<dbReference type="Pfam" id="PF04011">
    <property type="entry name" value="LemA"/>
    <property type="match status" value="1"/>
</dbReference>
<keyword evidence="4 6" id="KW-1133">Transmembrane helix</keyword>
<reference evidence="7 8" key="1">
    <citation type="submission" date="2018-06" db="EMBL/GenBank/DDBJ databases">
        <title>Comparative genomics of Bradyrhizobium nodulating Arachidis hypogaea.</title>
        <authorList>
            <person name="Li Y."/>
        </authorList>
    </citation>
    <scope>NUCLEOTIDE SEQUENCE [LARGE SCALE GENOMIC DNA]</scope>
    <source>
        <strain evidence="7 8">CCBAU 051107</strain>
    </source>
</reference>
<dbReference type="Gene3D" id="1.20.1440.20">
    <property type="entry name" value="LemA-like domain"/>
    <property type="match status" value="1"/>
</dbReference>
<name>A0AAE7NRW1_9BRAD</name>
<dbReference type="GO" id="GO:0016020">
    <property type="term" value="C:membrane"/>
    <property type="evidence" value="ECO:0007669"/>
    <property type="project" value="UniProtKB-SubCell"/>
</dbReference>
<evidence type="ECO:0000313" key="7">
    <source>
        <dbReference type="EMBL" id="QOZ70843.1"/>
    </source>
</evidence>
<sequence length="214" mass="23668">MAAADQTFSQAIDISGRLVRAANFALDNWWIWLLAAAALWLMLKIRAQHALIAQLDERADAAFGDVDALLVERHTLIGNLVEIVRAFAAREHQLIRDVLDARIDALEAISGSGGVIQSETQIASVLQNLFTVSENYPALASAAHYSTLRSDLIRIEDRITAARKFYNLAVEELNSVRRAFPGNFIAMIGHNPPREKFVLGDRRAELAEPVKIAL</sequence>
<keyword evidence="3 6" id="KW-0812">Transmembrane</keyword>
<dbReference type="SUPFAM" id="SSF140478">
    <property type="entry name" value="LemA-like"/>
    <property type="match status" value="1"/>
</dbReference>
<proteinExistence type="inferred from homology"/>
<dbReference type="PANTHER" id="PTHR34478">
    <property type="entry name" value="PROTEIN LEMA"/>
    <property type="match status" value="1"/>
</dbReference>
<keyword evidence="5 6" id="KW-0472">Membrane</keyword>
<accession>A0AAE7NRW1</accession>
<evidence type="ECO:0000256" key="6">
    <source>
        <dbReference type="SAM" id="Phobius"/>
    </source>
</evidence>
<evidence type="ECO:0000256" key="2">
    <source>
        <dbReference type="ARBA" id="ARBA00008854"/>
    </source>
</evidence>
<dbReference type="AlphaFoldDB" id="A0AAE7NRW1"/>
<dbReference type="EMBL" id="CP030050">
    <property type="protein sequence ID" value="QOZ70843.1"/>
    <property type="molecule type" value="Genomic_DNA"/>
</dbReference>
<dbReference type="KEGG" id="barh:WN72_34480"/>
<feature type="transmembrane region" description="Helical" evidence="6">
    <location>
        <begin position="29"/>
        <end position="45"/>
    </location>
</feature>
<dbReference type="RefSeq" id="WP_092216055.1">
    <property type="nucleotide sequence ID" value="NZ_CP030050.1"/>
</dbReference>
<comment type="similarity">
    <text evidence="2">Belongs to the LemA family.</text>
</comment>
<gene>
    <name evidence="7" type="ORF">WN72_34480</name>
</gene>
<evidence type="ECO:0000256" key="5">
    <source>
        <dbReference type="ARBA" id="ARBA00023136"/>
    </source>
</evidence>
<dbReference type="PANTHER" id="PTHR34478:SF2">
    <property type="entry name" value="MEMBRANE PROTEIN"/>
    <property type="match status" value="1"/>
</dbReference>
<protein>
    <submittedName>
        <fullName evidence="7">LemA family protein</fullName>
    </submittedName>
</protein>
<organism evidence="7 8">
    <name type="scientific">Bradyrhizobium arachidis</name>
    <dbReference type="NCBI Taxonomy" id="858423"/>
    <lineage>
        <taxon>Bacteria</taxon>
        <taxon>Pseudomonadati</taxon>
        <taxon>Pseudomonadota</taxon>
        <taxon>Alphaproteobacteria</taxon>
        <taxon>Hyphomicrobiales</taxon>
        <taxon>Nitrobacteraceae</taxon>
        <taxon>Bradyrhizobium</taxon>
    </lineage>
</organism>
<comment type="subcellular location">
    <subcellularLocation>
        <location evidence="1">Membrane</location>
        <topology evidence="1">Single-pass membrane protein</topology>
    </subcellularLocation>
</comment>
<evidence type="ECO:0000256" key="3">
    <source>
        <dbReference type="ARBA" id="ARBA00022692"/>
    </source>
</evidence>
<dbReference type="InterPro" id="IPR007156">
    <property type="entry name" value="MamQ_LemA"/>
</dbReference>
<dbReference type="InterPro" id="IPR023353">
    <property type="entry name" value="LemA-like_dom_sf"/>
</dbReference>
<evidence type="ECO:0000256" key="1">
    <source>
        <dbReference type="ARBA" id="ARBA00004167"/>
    </source>
</evidence>
<evidence type="ECO:0000313" key="8">
    <source>
        <dbReference type="Proteomes" id="UP000594015"/>
    </source>
</evidence>